<dbReference type="AlphaFoldDB" id="A0A0D0CIV0"/>
<dbReference type="OrthoDB" id="2668145at2759"/>
<protein>
    <submittedName>
        <fullName evidence="1">Uncharacterized protein</fullName>
    </submittedName>
</protein>
<accession>A0A0D0CIV0</accession>
<name>A0A0D0CIV0_9AGAM</name>
<sequence>MEFKVILDTQIPENSHSAPTFAKLTVHFACLKEFKYEIPKGRVERDVVLAKVPQYMNVVPHLLNLNSNDITVQSIECIARMVWQQHTCDT</sequence>
<dbReference type="InParanoid" id="A0A0D0CIV0"/>
<evidence type="ECO:0000313" key="1">
    <source>
        <dbReference type="EMBL" id="KIK82637.1"/>
    </source>
</evidence>
<keyword evidence="2" id="KW-1185">Reference proteome</keyword>
<dbReference type="Proteomes" id="UP000054538">
    <property type="component" value="Unassembled WGS sequence"/>
</dbReference>
<reference evidence="1 2" key="1">
    <citation type="submission" date="2014-04" db="EMBL/GenBank/DDBJ databases">
        <authorList>
            <consortium name="DOE Joint Genome Institute"/>
            <person name="Kuo A."/>
            <person name="Kohler A."/>
            <person name="Jargeat P."/>
            <person name="Nagy L.G."/>
            <person name="Floudas D."/>
            <person name="Copeland A."/>
            <person name="Barry K.W."/>
            <person name="Cichocki N."/>
            <person name="Veneault-Fourrey C."/>
            <person name="LaButti K."/>
            <person name="Lindquist E.A."/>
            <person name="Lipzen A."/>
            <person name="Lundell T."/>
            <person name="Morin E."/>
            <person name="Murat C."/>
            <person name="Sun H."/>
            <person name="Tunlid A."/>
            <person name="Henrissat B."/>
            <person name="Grigoriev I.V."/>
            <person name="Hibbett D.S."/>
            <person name="Martin F."/>
            <person name="Nordberg H.P."/>
            <person name="Cantor M.N."/>
            <person name="Hua S.X."/>
        </authorList>
    </citation>
    <scope>NUCLEOTIDE SEQUENCE [LARGE SCALE GENOMIC DNA]</scope>
    <source>
        <strain evidence="1 2">Ve08.2h10</strain>
    </source>
</reference>
<reference evidence="2" key="2">
    <citation type="submission" date="2015-01" db="EMBL/GenBank/DDBJ databases">
        <title>Evolutionary Origins and Diversification of the Mycorrhizal Mutualists.</title>
        <authorList>
            <consortium name="DOE Joint Genome Institute"/>
            <consortium name="Mycorrhizal Genomics Consortium"/>
            <person name="Kohler A."/>
            <person name="Kuo A."/>
            <person name="Nagy L.G."/>
            <person name="Floudas D."/>
            <person name="Copeland A."/>
            <person name="Barry K.W."/>
            <person name="Cichocki N."/>
            <person name="Veneault-Fourrey C."/>
            <person name="LaButti K."/>
            <person name="Lindquist E.A."/>
            <person name="Lipzen A."/>
            <person name="Lundell T."/>
            <person name="Morin E."/>
            <person name="Murat C."/>
            <person name="Riley R."/>
            <person name="Ohm R."/>
            <person name="Sun H."/>
            <person name="Tunlid A."/>
            <person name="Henrissat B."/>
            <person name="Grigoriev I.V."/>
            <person name="Hibbett D.S."/>
            <person name="Martin F."/>
        </authorList>
    </citation>
    <scope>NUCLEOTIDE SEQUENCE [LARGE SCALE GENOMIC DNA]</scope>
    <source>
        <strain evidence="2">Ve08.2h10</strain>
    </source>
</reference>
<evidence type="ECO:0000313" key="2">
    <source>
        <dbReference type="Proteomes" id="UP000054538"/>
    </source>
</evidence>
<gene>
    <name evidence="1" type="ORF">PAXRUDRAFT_153578</name>
</gene>
<proteinExistence type="predicted"/>
<dbReference type="EMBL" id="KN825614">
    <property type="protein sequence ID" value="KIK82637.1"/>
    <property type="molecule type" value="Genomic_DNA"/>
</dbReference>
<organism evidence="1 2">
    <name type="scientific">Paxillus rubicundulus Ve08.2h10</name>
    <dbReference type="NCBI Taxonomy" id="930991"/>
    <lineage>
        <taxon>Eukaryota</taxon>
        <taxon>Fungi</taxon>
        <taxon>Dikarya</taxon>
        <taxon>Basidiomycota</taxon>
        <taxon>Agaricomycotina</taxon>
        <taxon>Agaricomycetes</taxon>
        <taxon>Agaricomycetidae</taxon>
        <taxon>Boletales</taxon>
        <taxon>Paxilineae</taxon>
        <taxon>Paxillaceae</taxon>
        <taxon>Paxillus</taxon>
    </lineage>
</organism>
<dbReference type="HOGENOM" id="CLU_2441541_0_0_1"/>